<dbReference type="GO" id="GO:0000423">
    <property type="term" value="P:mitophagy"/>
    <property type="evidence" value="ECO:0007669"/>
    <property type="project" value="TreeGrafter"/>
</dbReference>
<feature type="compositionally biased region" description="Polar residues" evidence="5">
    <location>
        <begin position="13"/>
        <end position="29"/>
    </location>
</feature>
<evidence type="ECO:0000256" key="1">
    <source>
        <dbReference type="ARBA" id="ARBA00005246"/>
    </source>
</evidence>
<comment type="caution">
    <text evidence="7">The sequence shown here is derived from an EMBL/GenBank/DDBJ whole genome shotgun (WGS) entry which is preliminary data.</text>
</comment>
<evidence type="ECO:0000313" key="8">
    <source>
        <dbReference type="Proteomes" id="UP001174694"/>
    </source>
</evidence>
<keyword evidence="3 4" id="KW-0072">Autophagy</keyword>
<dbReference type="InterPro" id="IPR018731">
    <property type="entry name" value="Atg13_N"/>
</dbReference>
<name>A0AA38RM05_9PEZI</name>
<evidence type="ECO:0000256" key="4">
    <source>
        <dbReference type="RuleBase" id="RU361214"/>
    </source>
</evidence>
<evidence type="ECO:0000256" key="3">
    <source>
        <dbReference type="ARBA" id="ARBA00023006"/>
    </source>
</evidence>
<evidence type="ECO:0000313" key="7">
    <source>
        <dbReference type="EMBL" id="KAJ9151212.1"/>
    </source>
</evidence>
<evidence type="ECO:0000256" key="5">
    <source>
        <dbReference type="SAM" id="MobiDB-lite"/>
    </source>
</evidence>
<reference evidence="7" key="1">
    <citation type="submission" date="2022-07" db="EMBL/GenBank/DDBJ databases">
        <title>Fungi with potential for degradation of polypropylene.</title>
        <authorList>
            <person name="Gostincar C."/>
        </authorList>
    </citation>
    <scope>NUCLEOTIDE SEQUENCE</scope>
    <source>
        <strain evidence="7">EXF-13308</strain>
    </source>
</reference>
<feature type="domain" description="Autophagy-related protein 13 N-terminal" evidence="6">
    <location>
        <begin position="73"/>
        <end position="300"/>
    </location>
</feature>
<protein>
    <recommendedName>
        <fullName evidence="2 4">Autophagy-related protein 13</fullName>
    </recommendedName>
</protein>
<dbReference type="EMBL" id="JANBVO010000006">
    <property type="protein sequence ID" value="KAJ9151212.1"/>
    <property type="molecule type" value="Genomic_DNA"/>
</dbReference>
<dbReference type="Pfam" id="PF10033">
    <property type="entry name" value="ATG13"/>
    <property type="match status" value="1"/>
</dbReference>
<dbReference type="InterPro" id="IPR036570">
    <property type="entry name" value="HORMA_dom_sf"/>
</dbReference>
<dbReference type="GO" id="GO:0034497">
    <property type="term" value="P:protein localization to phagophore assembly site"/>
    <property type="evidence" value="ECO:0007669"/>
    <property type="project" value="TreeGrafter"/>
</dbReference>
<evidence type="ECO:0000256" key="2">
    <source>
        <dbReference type="ARBA" id="ARBA00013801"/>
    </source>
</evidence>
<dbReference type="Gene3D" id="3.30.900.10">
    <property type="entry name" value="HORMA domain"/>
    <property type="match status" value="1"/>
</dbReference>
<proteinExistence type="inferred from homology"/>
<dbReference type="GO" id="GO:1990316">
    <property type="term" value="C:Atg1/ULK1 kinase complex"/>
    <property type="evidence" value="ECO:0007669"/>
    <property type="project" value="InterPro"/>
</dbReference>
<dbReference type="GO" id="GO:0005829">
    <property type="term" value="C:cytosol"/>
    <property type="evidence" value="ECO:0007669"/>
    <property type="project" value="TreeGrafter"/>
</dbReference>
<dbReference type="PANTHER" id="PTHR13430">
    <property type="match status" value="1"/>
</dbReference>
<dbReference type="Proteomes" id="UP001174694">
    <property type="component" value="Unassembled WGS sequence"/>
</dbReference>
<evidence type="ECO:0000259" key="6">
    <source>
        <dbReference type="Pfam" id="PF10033"/>
    </source>
</evidence>
<accession>A0AA38RM05</accession>
<dbReference type="PANTHER" id="PTHR13430:SF4">
    <property type="entry name" value="AUTOPHAGY-RELATED PROTEIN 13"/>
    <property type="match status" value="1"/>
</dbReference>
<sequence>MHQQSRHPPRVSSPASGPQTNPTRTNNSREGLGAHARTTSEAIRQEMTGTQAVREGAPAGPTKDSVKKLDQIIQNFYYKAAVVILQSRIRTTPSSGSRRPDGRKTNKWFQLDTDDIEDFKDELRTWRTCGSFENRPPPMIVETYLDVSRLSSSQTVVIVDENGKRWDVLEALNSSESSSDGGSPRLQRRNTEVVLERWRVELKCTPDSDIEDFGAILPTVYKKSIVFFRSLFVATRFLPAWKFSQQVMTKGTHPSLEVKCRILTSEPETHGYDPLRQPLSDGRDVVMDYVFGDLEVPIGRPSRDESDISSESGETRGVGHELTYVVNAGERRARPPSFTTNYRILIDIKALFTQR</sequence>
<dbReference type="GO" id="GO:0000407">
    <property type="term" value="C:phagophore assembly site"/>
    <property type="evidence" value="ECO:0007669"/>
    <property type="project" value="TreeGrafter"/>
</dbReference>
<gene>
    <name evidence="7" type="ORF">NKR23_g3013</name>
</gene>
<dbReference type="InterPro" id="IPR040182">
    <property type="entry name" value="ATG13"/>
</dbReference>
<dbReference type="AlphaFoldDB" id="A0AA38RM05"/>
<organism evidence="7 8">
    <name type="scientific">Pleurostoma richardsiae</name>
    <dbReference type="NCBI Taxonomy" id="41990"/>
    <lineage>
        <taxon>Eukaryota</taxon>
        <taxon>Fungi</taxon>
        <taxon>Dikarya</taxon>
        <taxon>Ascomycota</taxon>
        <taxon>Pezizomycotina</taxon>
        <taxon>Sordariomycetes</taxon>
        <taxon>Sordariomycetidae</taxon>
        <taxon>Calosphaeriales</taxon>
        <taxon>Pleurostomataceae</taxon>
        <taxon>Pleurostoma</taxon>
    </lineage>
</organism>
<keyword evidence="8" id="KW-1185">Reference proteome</keyword>
<comment type="similarity">
    <text evidence="1 4">Belongs to the ATG13 family. Fungi subfamily.</text>
</comment>
<dbReference type="GO" id="GO:0034727">
    <property type="term" value="P:piecemeal microautophagy of the nucleus"/>
    <property type="evidence" value="ECO:0007669"/>
    <property type="project" value="TreeGrafter"/>
</dbReference>
<feature type="region of interest" description="Disordered" evidence="5">
    <location>
        <begin position="1"/>
        <end position="43"/>
    </location>
</feature>